<protein>
    <submittedName>
        <fullName evidence="3">Conserved hypthetical protein putative FMN-binding split barrel domain (Partial match)</fullName>
    </submittedName>
</protein>
<dbReference type="PANTHER" id="PTHR35176">
    <property type="entry name" value="HEME OXYGENASE HI_0854-RELATED"/>
    <property type="match status" value="1"/>
</dbReference>
<dbReference type="InterPro" id="IPR052019">
    <property type="entry name" value="F420H2_bilvrd_red/Heme_oxyg"/>
</dbReference>
<dbReference type="Gene3D" id="2.30.110.10">
    <property type="entry name" value="Electron Transport, Fmn-binding Protein, Chain A"/>
    <property type="match status" value="1"/>
</dbReference>
<evidence type="ECO:0000313" key="3">
    <source>
        <dbReference type="EMBL" id="CAJ60950.1"/>
    </source>
</evidence>
<dbReference type="Pfam" id="PF01243">
    <property type="entry name" value="PNPOx_N"/>
    <property type="match status" value="1"/>
</dbReference>
<dbReference type="AlphaFoldDB" id="Q0RND9"/>
<dbReference type="GO" id="GO:0005829">
    <property type="term" value="C:cytosol"/>
    <property type="evidence" value="ECO:0007669"/>
    <property type="project" value="TreeGrafter"/>
</dbReference>
<sequence length="185" mass="20302">MTTSTTSSTTSSTNSWRDVETAHPTLADAVRTRFEAFRHHILATIRADGSPRTSGIEVTFRAGELWLGSMPDARKSRDLRRDPRFALCANPGPGTDMAGGDVRISGLARWVDDPATLAHFAAEVSPPEPFDLFRVELTEIVRTTVDEPAEEIILTSWRPGYPALRLQRRGNGPAAILDSWAEADT</sequence>
<dbReference type="InterPro" id="IPR012349">
    <property type="entry name" value="Split_barrel_FMN-bd"/>
</dbReference>
<evidence type="ECO:0000313" key="4">
    <source>
        <dbReference type="Proteomes" id="UP000000657"/>
    </source>
</evidence>
<dbReference type="RefSeq" id="WP_011603465.1">
    <property type="nucleotide sequence ID" value="NC_008278.1"/>
</dbReference>
<dbReference type="GO" id="GO:0016627">
    <property type="term" value="F:oxidoreductase activity, acting on the CH-CH group of donors"/>
    <property type="evidence" value="ECO:0007669"/>
    <property type="project" value="TreeGrafter"/>
</dbReference>
<keyword evidence="1" id="KW-0560">Oxidoreductase</keyword>
<evidence type="ECO:0000256" key="1">
    <source>
        <dbReference type="ARBA" id="ARBA00023002"/>
    </source>
</evidence>
<dbReference type="GO" id="GO:0070967">
    <property type="term" value="F:coenzyme F420 binding"/>
    <property type="evidence" value="ECO:0007669"/>
    <property type="project" value="TreeGrafter"/>
</dbReference>
<evidence type="ECO:0000259" key="2">
    <source>
        <dbReference type="Pfam" id="PF01243"/>
    </source>
</evidence>
<dbReference type="PANTHER" id="PTHR35176:SF6">
    <property type="entry name" value="HEME OXYGENASE HI_0854-RELATED"/>
    <property type="match status" value="1"/>
</dbReference>
<name>Q0RND9_FRAAA</name>
<reference evidence="3 4" key="1">
    <citation type="journal article" date="2007" name="Genome Res.">
        <title>Genome characteristics of facultatively symbiotic Frankia sp. strains reflect host range and host plant biogeography.</title>
        <authorList>
            <person name="Normand P."/>
            <person name="Lapierre P."/>
            <person name="Tisa L.S."/>
            <person name="Gogarten J.P."/>
            <person name="Alloisio N."/>
            <person name="Bagnarol E."/>
            <person name="Bassi C.A."/>
            <person name="Berry A.M."/>
            <person name="Bickhart D.M."/>
            <person name="Choisne N."/>
            <person name="Couloux A."/>
            <person name="Cournoyer B."/>
            <person name="Cruveiller S."/>
            <person name="Daubin V."/>
            <person name="Demange N."/>
            <person name="Francino M.P."/>
            <person name="Goltsman E."/>
            <person name="Huang Y."/>
            <person name="Kopp O.R."/>
            <person name="Labarre L."/>
            <person name="Lapidus A."/>
            <person name="Lavire C."/>
            <person name="Marechal J."/>
            <person name="Martinez M."/>
            <person name="Mastronunzio J.E."/>
            <person name="Mullin B.C."/>
            <person name="Niemann J."/>
            <person name="Pujic P."/>
            <person name="Rawnsley T."/>
            <person name="Rouy Z."/>
            <person name="Schenowitz C."/>
            <person name="Sellstedt A."/>
            <person name="Tavares F."/>
            <person name="Tomkins J.P."/>
            <person name="Vallenet D."/>
            <person name="Valverde C."/>
            <person name="Wall L.G."/>
            <person name="Wang Y."/>
            <person name="Medigue C."/>
            <person name="Benson D.R."/>
        </authorList>
    </citation>
    <scope>NUCLEOTIDE SEQUENCE [LARGE SCALE GENOMIC DNA]</scope>
    <source>
        <strain evidence="4">DSM 45986 / CECT 9034 / ACN14a</strain>
    </source>
</reference>
<gene>
    <name evidence="3" type="ordered locus">FRAAL2301</name>
</gene>
<accession>Q0RND9</accession>
<dbReference type="EMBL" id="CT573213">
    <property type="protein sequence ID" value="CAJ60950.1"/>
    <property type="molecule type" value="Genomic_DNA"/>
</dbReference>
<dbReference type="eggNOG" id="COG0748">
    <property type="taxonomic scope" value="Bacteria"/>
</dbReference>
<dbReference type="STRING" id="326424.FRAAL2301"/>
<keyword evidence="4" id="KW-1185">Reference proteome</keyword>
<organism evidence="3 4">
    <name type="scientific">Frankia alni (strain DSM 45986 / CECT 9034 / ACN14a)</name>
    <dbReference type="NCBI Taxonomy" id="326424"/>
    <lineage>
        <taxon>Bacteria</taxon>
        <taxon>Bacillati</taxon>
        <taxon>Actinomycetota</taxon>
        <taxon>Actinomycetes</taxon>
        <taxon>Frankiales</taxon>
        <taxon>Frankiaceae</taxon>
        <taxon>Frankia</taxon>
    </lineage>
</organism>
<feature type="domain" description="Pyridoxamine 5'-phosphate oxidase N-terminal" evidence="2">
    <location>
        <begin position="27"/>
        <end position="140"/>
    </location>
</feature>
<dbReference type="InterPro" id="IPR011576">
    <property type="entry name" value="Pyridox_Oxase_N"/>
</dbReference>
<dbReference type="KEGG" id="fal:FRAAL2301"/>
<dbReference type="SUPFAM" id="SSF50475">
    <property type="entry name" value="FMN-binding split barrel"/>
    <property type="match status" value="1"/>
</dbReference>
<dbReference type="Proteomes" id="UP000000657">
    <property type="component" value="Chromosome"/>
</dbReference>
<proteinExistence type="predicted"/>
<dbReference type="HOGENOM" id="CLU_134850_0_0_11"/>